<feature type="region of interest" description="Disordered" evidence="1">
    <location>
        <begin position="93"/>
        <end position="116"/>
    </location>
</feature>
<sequence>MTEFLPLGKDPLCSVVRRPLTHLERPCALNVQRGVGNSACDGGTYASRIYGNSPPQRVGGPASRQRDPSASIGPSLRKNGSVILRKRPSNWPEKVLPLAQQPRTPRGRRAAGAAPESAYRRCAGSGAVSPGTILKGFSSRRIRIAMTGLRDDLPGGVDAVARCSRIYKTLASTNVKYGYLTILSAVPPVTLCSLCHFTGSNLLSIDSERRRQHDRGGRRRRQRLLLESDLGPIKKRVICFVR</sequence>
<comment type="caution">
    <text evidence="2">The sequence shown here is derived from an EMBL/GenBank/DDBJ whole genome shotgun (WGS) entry which is preliminary data.</text>
</comment>
<accession>A0A4C1WHM5</accession>
<protein>
    <submittedName>
        <fullName evidence="2">Uncharacterized protein</fullName>
    </submittedName>
</protein>
<feature type="region of interest" description="Disordered" evidence="1">
    <location>
        <begin position="47"/>
        <end position="79"/>
    </location>
</feature>
<organism evidence="2 3">
    <name type="scientific">Eumeta variegata</name>
    <name type="common">Bagworm moth</name>
    <name type="synonym">Eumeta japonica</name>
    <dbReference type="NCBI Taxonomy" id="151549"/>
    <lineage>
        <taxon>Eukaryota</taxon>
        <taxon>Metazoa</taxon>
        <taxon>Ecdysozoa</taxon>
        <taxon>Arthropoda</taxon>
        <taxon>Hexapoda</taxon>
        <taxon>Insecta</taxon>
        <taxon>Pterygota</taxon>
        <taxon>Neoptera</taxon>
        <taxon>Endopterygota</taxon>
        <taxon>Lepidoptera</taxon>
        <taxon>Glossata</taxon>
        <taxon>Ditrysia</taxon>
        <taxon>Tineoidea</taxon>
        <taxon>Psychidae</taxon>
        <taxon>Oiketicinae</taxon>
        <taxon>Eumeta</taxon>
    </lineage>
</organism>
<reference evidence="2 3" key="1">
    <citation type="journal article" date="2019" name="Commun. Biol.">
        <title>The bagworm genome reveals a unique fibroin gene that provides high tensile strength.</title>
        <authorList>
            <person name="Kono N."/>
            <person name="Nakamura H."/>
            <person name="Ohtoshi R."/>
            <person name="Tomita M."/>
            <person name="Numata K."/>
            <person name="Arakawa K."/>
        </authorList>
    </citation>
    <scope>NUCLEOTIDE SEQUENCE [LARGE SCALE GENOMIC DNA]</scope>
</reference>
<keyword evidence="3" id="KW-1185">Reference proteome</keyword>
<evidence type="ECO:0000313" key="2">
    <source>
        <dbReference type="EMBL" id="GBP49859.1"/>
    </source>
</evidence>
<feature type="compositionally biased region" description="Low complexity" evidence="1">
    <location>
        <begin position="99"/>
        <end position="116"/>
    </location>
</feature>
<dbReference type="AlphaFoldDB" id="A0A4C1WHM5"/>
<dbReference type="EMBL" id="BGZK01000553">
    <property type="protein sequence ID" value="GBP49859.1"/>
    <property type="molecule type" value="Genomic_DNA"/>
</dbReference>
<proteinExistence type="predicted"/>
<name>A0A4C1WHM5_EUMVA</name>
<evidence type="ECO:0000313" key="3">
    <source>
        <dbReference type="Proteomes" id="UP000299102"/>
    </source>
</evidence>
<gene>
    <name evidence="2" type="ORF">EVAR_83808_1</name>
</gene>
<dbReference type="Proteomes" id="UP000299102">
    <property type="component" value="Unassembled WGS sequence"/>
</dbReference>
<evidence type="ECO:0000256" key="1">
    <source>
        <dbReference type="SAM" id="MobiDB-lite"/>
    </source>
</evidence>